<feature type="domain" description="HTH merR-type" evidence="5">
    <location>
        <begin position="8"/>
        <end position="77"/>
    </location>
</feature>
<dbReference type="PANTHER" id="PTHR30204">
    <property type="entry name" value="REDOX-CYCLING DRUG-SENSING TRANSCRIPTIONAL ACTIVATOR SOXR"/>
    <property type="match status" value="1"/>
</dbReference>
<keyword evidence="4" id="KW-0804">Transcription</keyword>
<reference evidence="6" key="1">
    <citation type="submission" date="2020-02" db="EMBL/GenBank/DDBJ databases">
        <authorList>
            <person name="Meier V. D."/>
        </authorList>
    </citation>
    <scope>NUCLEOTIDE SEQUENCE</scope>
    <source>
        <strain evidence="6">AVDCRST_MAG58</strain>
    </source>
</reference>
<dbReference type="GO" id="GO:0003700">
    <property type="term" value="F:DNA-binding transcription factor activity"/>
    <property type="evidence" value="ECO:0007669"/>
    <property type="project" value="InterPro"/>
</dbReference>
<evidence type="ECO:0000256" key="1">
    <source>
        <dbReference type="ARBA" id="ARBA00023015"/>
    </source>
</evidence>
<dbReference type="PRINTS" id="PR00040">
    <property type="entry name" value="HTHMERR"/>
</dbReference>
<dbReference type="SUPFAM" id="SSF46955">
    <property type="entry name" value="Putative DNA-binding domain"/>
    <property type="match status" value="1"/>
</dbReference>
<organism evidence="6">
    <name type="scientific">uncultured Rubrobacteraceae bacterium</name>
    <dbReference type="NCBI Taxonomy" id="349277"/>
    <lineage>
        <taxon>Bacteria</taxon>
        <taxon>Bacillati</taxon>
        <taxon>Actinomycetota</taxon>
        <taxon>Rubrobacteria</taxon>
        <taxon>Rubrobacterales</taxon>
        <taxon>Rubrobacteraceae</taxon>
        <taxon>environmental samples</taxon>
    </lineage>
</organism>
<dbReference type="AlphaFoldDB" id="A0A6J4QLX7"/>
<evidence type="ECO:0000256" key="2">
    <source>
        <dbReference type="ARBA" id="ARBA00023125"/>
    </source>
</evidence>
<dbReference type="Pfam" id="PF13411">
    <property type="entry name" value="MerR_1"/>
    <property type="match status" value="1"/>
</dbReference>
<dbReference type="InterPro" id="IPR009061">
    <property type="entry name" value="DNA-bd_dom_put_sf"/>
</dbReference>
<accession>A0A6J4QLX7</accession>
<dbReference type="InterPro" id="IPR036244">
    <property type="entry name" value="TipA-like_antibiotic-bd"/>
</dbReference>
<evidence type="ECO:0000313" key="6">
    <source>
        <dbReference type="EMBL" id="CAA9448710.1"/>
    </source>
</evidence>
<keyword evidence="2" id="KW-0238">DNA-binding</keyword>
<gene>
    <name evidence="6" type="ORF">AVDCRST_MAG58-696</name>
</gene>
<keyword evidence="3" id="KW-0010">Activator</keyword>
<dbReference type="SMART" id="SM00422">
    <property type="entry name" value="HTH_MERR"/>
    <property type="match status" value="1"/>
</dbReference>
<dbReference type="PANTHER" id="PTHR30204:SF90">
    <property type="entry name" value="HTH-TYPE TRANSCRIPTIONAL ACTIVATOR MTA"/>
    <property type="match status" value="1"/>
</dbReference>
<dbReference type="PROSITE" id="PS00552">
    <property type="entry name" value="HTH_MERR_1"/>
    <property type="match status" value="1"/>
</dbReference>
<dbReference type="InterPro" id="IPR000551">
    <property type="entry name" value="MerR-type_HTH_dom"/>
</dbReference>
<dbReference type="InterPro" id="IPR012925">
    <property type="entry name" value="TipAS_dom"/>
</dbReference>
<dbReference type="CDD" id="cd01106">
    <property type="entry name" value="HTH_TipAL-Mta"/>
    <property type="match status" value="1"/>
</dbReference>
<evidence type="ECO:0000256" key="3">
    <source>
        <dbReference type="ARBA" id="ARBA00023159"/>
    </source>
</evidence>
<dbReference type="GO" id="GO:0003677">
    <property type="term" value="F:DNA binding"/>
    <property type="evidence" value="ECO:0007669"/>
    <property type="project" value="UniProtKB-KW"/>
</dbReference>
<protein>
    <submittedName>
        <fullName evidence="6">HTH-type transcriptional activator tipA</fullName>
    </submittedName>
</protein>
<dbReference type="SUPFAM" id="SSF89082">
    <property type="entry name" value="Antibiotic binding domain of TipA-like multidrug resistance regulators"/>
    <property type="match status" value="1"/>
</dbReference>
<sequence>MSEIETAGYTIGKVAELSGVTIRTLHHYDEIGLLSPGGRSAAGYRIYEDSDLERLQRILFYRELGFTLDEISTIVDDPQTDALGHLRRQRRLLTGRIDRLGAMVDAIDYEMEARTMDIPLTPEERLEVFGEFRPEDYAEEAEQRWGDTEVYKESQRRVSSYNKEDWQRLKAEEEEIRTRLAAAFKAGLAPDSEEAMAAAEAHRQHISRWFYECSYEIHRGLTEMYVSDERLRSNYDTQIPGQAAFIKDAAHANARQHFS</sequence>
<keyword evidence="1" id="KW-0805">Transcription regulation</keyword>
<dbReference type="EMBL" id="CADCVF010000016">
    <property type="protein sequence ID" value="CAA9448710.1"/>
    <property type="molecule type" value="Genomic_DNA"/>
</dbReference>
<name>A0A6J4QLX7_9ACTN</name>
<dbReference type="PROSITE" id="PS50937">
    <property type="entry name" value="HTH_MERR_2"/>
    <property type="match status" value="1"/>
</dbReference>
<proteinExistence type="predicted"/>
<dbReference type="InterPro" id="IPR047057">
    <property type="entry name" value="MerR_fam"/>
</dbReference>
<evidence type="ECO:0000256" key="4">
    <source>
        <dbReference type="ARBA" id="ARBA00023163"/>
    </source>
</evidence>
<evidence type="ECO:0000259" key="5">
    <source>
        <dbReference type="PROSITE" id="PS50937"/>
    </source>
</evidence>
<dbReference type="Pfam" id="PF07739">
    <property type="entry name" value="TipAS"/>
    <property type="match status" value="1"/>
</dbReference>
<dbReference type="Gene3D" id="1.10.1660.10">
    <property type="match status" value="1"/>
</dbReference>
<dbReference type="Gene3D" id="1.10.490.50">
    <property type="entry name" value="Antibiotic binding domain of TipA-like multidrug resistance regulators"/>
    <property type="match status" value="1"/>
</dbReference>